<evidence type="ECO:0000313" key="2">
    <source>
        <dbReference type="EMBL" id="PIW65816.1"/>
    </source>
</evidence>
<keyword evidence="1" id="KW-0472">Membrane</keyword>
<protein>
    <submittedName>
        <fullName evidence="2">Uncharacterized protein</fullName>
    </submittedName>
</protein>
<keyword evidence="1" id="KW-0812">Transmembrane</keyword>
<evidence type="ECO:0000256" key="1">
    <source>
        <dbReference type="SAM" id="Phobius"/>
    </source>
</evidence>
<organism evidence="2 3">
    <name type="scientific">Candidatus Taenaricola geysiri</name>
    <dbReference type="NCBI Taxonomy" id="1974752"/>
    <lineage>
        <taxon>Bacteria</taxon>
        <taxon>Pseudomonadati</taxon>
        <taxon>Candidatus Omnitrophota</taxon>
        <taxon>Candidatus Taenaricola</taxon>
    </lineage>
</organism>
<comment type="caution">
    <text evidence="2">The sequence shown here is derived from an EMBL/GenBank/DDBJ whole genome shotgun (WGS) entry which is preliminary data.</text>
</comment>
<evidence type="ECO:0000313" key="3">
    <source>
        <dbReference type="Proteomes" id="UP000231267"/>
    </source>
</evidence>
<gene>
    <name evidence="2" type="ORF">COW11_06575</name>
</gene>
<dbReference type="AlphaFoldDB" id="A0A2J0LMA1"/>
<reference evidence="2 3" key="1">
    <citation type="submission" date="2017-09" db="EMBL/GenBank/DDBJ databases">
        <title>Depth-based differentiation of microbial function through sediment-hosted aquifers and enrichment of novel symbionts in the deep terrestrial subsurface.</title>
        <authorList>
            <person name="Probst A.J."/>
            <person name="Ladd B."/>
            <person name="Jarett J.K."/>
            <person name="Geller-Mcgrath D.E."/>
            <person name="Sieber C.M."/>
            <person name="Emerson J.B."/>
            <person name="Anantharaman K."/>
            <person name="Thomas B.C."/>
            <person name="Malmstrom R."/>
            <person name="Stieglmeier M."/>
            <person name="Klingl A."/>
            <person name="Woyke T."/>
            <person name="Ryan C.M."/>
            <person name="Banfield J.F."/>
        </authorList>
    </citation>
    <scope>NUCLEOTIDE SEQUENCE [LARGE SCALE GENOMIC DNA]</scope>
    <source>
        <strain evidence="2">CG12_big_fil_rev_8_21_14_0_65_43_15</strain>
    </source>
</reference>
<dbReference type="EMBL" id="PFGP01000149">
    <property type="protein sequence ID" value="PIW65816.1"/>
    <property type="molecule type" value="Genomic_DNA"/>
</dbReference>
<dbReference type="Proteomes" id="UP000231267">
    <property type="component" value="Unassembled WGS sequence"/>
</dbReference>
<sequence length="109" mass="12051">MNKGFLLFEVLIAMVILVVGITMVLKSFNTSITTVKSLREYSDASYLLDEKALELELYGPQKIGYEGSFEGRFSGFSWKIDADSLSVIWGPQASAKSLSVLTYVVNNAK</sequence>
<feature type="transmembrane region" description="Helical" evidence="1">
    <location>
        <begin position="6"/>
        <end position="25"/>
    </location>
</feature>
<proteinExistence type="predicted"/>
<accession>A0A2J0LMA1</accession>
<name>A0A2J0LMA1_9BACT</name>
<keyword evidence="1" id="KW-1133">Transmembrane helix</keyword>